<dbReference type="PANTHER" id="PTHR35186">
    <property type="entry name" value="ANK_REP_REGION DOMAIN-CONTAINING PROTEIN"/>
    <property type="match status" value="1"/>
</dbReference>
<dbReference type="Proteomes" id="UP000722485">
    <property type="component" value="Unassembled WGS sequence"/>
</dbReference>
<protein>
    <recommendedName>
        <fullName evidence="1">DUF7580 domain-containing protein</fullName>
    </recommendedName>
</protein>
<comment type="caution">
    <text evidence="2">The sequence shown here is derived from an EMBL/GenBank/DDBJ whole genome shotgun (WGS) entry which is preliminary data.</text>
</comment>
<dbReference type="PANTHER" id="PTHR35186:SF4">
    <property type="entry name" value="PRION-INHIBITION AND PROPAGATION HELO DOMAIN-CONTAINING PROTEIN"/>
    <property type="match status" value="1"/>
</dbReference>
<dbReference type="EMBL" id="JAANBB010000124">
    <property type="protein sequence ID" value="KAF7549353.1"/>
    <property type="molecule type" value="Genomic_DNA"/>
</dbReference>
<dbReference type="AlphaFoldDB" id="A0A9P5HA76"/>
<evidence type="ECO:0000313" key="2">
    <source>
        <dbReference type="EMBL" id="KAF7549353.1"/>
    </source>
</evidence>
<evidence type="ECO:0000313" key="3">
    <source>
        <dbReference type="Proteomes" id="UP000722485"/>
    </source>
</evidence>
<name>A0A9P5HA76_9HYPO</name>
<keyword evidence="3" id="KW-1185">Reference proteome</keyword>
<evidence type="ECO:0000259" key="1">
    <source>
        <dbReference type="Pfam" id="PF24476"/>
    </source>
</evidence>
<proteinExistence type="predicted"/>
<gene>
    <name evidence="2" type="ORF">G7Z17_g6447</name>
</gene>
<dbReference type="Pfam" id="PF24476">
    <property type="entry name" value="DUF7580"/>
    <property type="match status" value="1"/>
</dbReference>
<accession>A0A9P5HA76</accession>
<dbReference type="OrthoDB" id="5331891at2759"/>
<reference evidence="2" key="1">
    <citation type="submission" date="2020-03" db="EMBL/GenBank/DDBJ databases">
        <title>Draft Genome Sequence of Cylindrodendrum hubeiense.</title>
        <authorList>
            <person name="Buettner E."/>
            <person name="Kellner H."/>
        </authorList>
    </citation>
    <scope>NUCLEOTIDE SEQUENCE</scope>
    <source>
        <strain evidence="2">IHI 201604</strain>
    </source>
</reference>
<sequence length="439" mass="49641">MAELALGALGVVPLIGVAIESYRQVSSKLKLFRHYSSKVERNERIKDTIKRVQDRVTVTFNASEYDQSIEDLKSRNGELKHLREQITQLRQTASGLHAPPGLKRRAPGSWPNRGLVQQASKALYLTLVDKWKCCQPEHVNHALKVFVDTGEIEGEVLLYVAILCQARSPSLTRSTLVELEVRSQKLELAQPTRLHQPMPSTDDCFDVVRKRAKVVMFAESSTSSARSSTMTVPVATRTKQSACHISSDLSKSNDIFMKPNEWQFTFADKLRVARALASTVLKFHSTPWLREYWRLQDFSLFYSDGEETSQTLRTLHVSTEVARRQLGAMEGIQNAPQVTEDELTICGIDNMTLHSLGVALLQIDRMVEIEPGDVMKVRKMARTPSWMLGPRYRDITQKCLRCDFGYGSDLTKPRLQEAISENIIGVLEKMMSQLSIDDD</sequence>
<dbReference type="InterPro" id="IPR056002">
    <property type="entry name" value="DUF7580"/>
</dbReference>
<feature type="domain" description="DUF7580" evidence="1">
    <location>
        <begin position="244"/>
        <end position="432"/>
    </location>
</feature>
<organism evidence="2 3">
    <name type="scientific">Cylindrodendrum hubeiense</name>
    <dbReference type="NCBI Taxonomy" id="595255"/>
    <lineage>
        <taxon>Eukaryota</taxon>
        <taxon>Fungi</taxon>
        <taxon>Dikarya</taxon>
        <taxon>Ascomycota</taxon>
        <taxon>Pezizomycotina</taxon>
        <taxon>Sordariomycetes</taxon>
        <taxon>Hypocreomycetidae</taxon>
        <taxon>Hypocreales</taxon>
        <taxon>Nectriaceae</taxon>
        <taxon>Cylindrodendrum</taxon>
    </lineage>
</organism>